<name>A0ACC2PCW3_9HYME</name>
<evidence type="ECO:0000313" key="2">
    <source>
        <dbReference type="Proteomes" id="UP001239111"/>
    </source>
</evidence>
<dbReference type="EMBL" id="CM056742">
    <property type="protein sequence ID" value="KAJ8681278.1"/>
    <property type="molecule type" value="Genomic_DNA"/>
</dbReference>
<protein>
    <submittedName>
        <fullName evidence="1">Uncharacterized protein</fullName>
    </submittedName>
</protein>
<feature type="non-terminal residue" evidence="1">
    <location>
        <position position="133"/>
    </location>
</feature>
<organism evidence="1 2">
    <name type="scientific">Eretmocerus hayati</name>
    <dbReference type="NCBI Taxonomy" id="131215"/>
    <lineage>
        <taxon>Eukaryota</taxon>
        <taxon>Metazoa</taxon>
        <taxon>Ecdysozoa</taxon>
        <taxon>Arthropoda</taxon>
        <taxon>Hexapoda</taxon>
        <taxon>Insecta</taxon>
        <taxon>Pterygota</taxon>
        <taxon>Neoptera</taxon>
        <taxon>Endopterygota</taxon>
        <taxon>Hymenoptera</taxon>
        <taxon>Apocrita</taxon>
        <taxon>Proctotrupomorpha</taxon>
        <taxon>Chalcidoidea</taxon>
        <taxon>Aphelinidae</taxon>
        <taxon>Aphelininae</taxon>
        <taxon>Eretmocerus</taxon>
    </lineage>
</organism>
<proteinExistence type="predicted"/>
<reference evidence="1" key="1">
    <citation type="submission" date="2023-04" db="EMBL/GenBank/DDBJ databases">
        <title>A chromosome-level genome assembly of the parasitoid wasp Eretmocerus hayati.</title>
        <authorList>
            <person name="Zhong Y."/>
            <person name="Liu S."/>
            <person name="Liu Y."/>
        </authorList>
    </citation>
    <scope>NUCLEOTIDE SEQUENCE</scope>
    <source>
        <strain evidence="1">ZJU_SS_LIU_2023</strain>
    </source>
</reference>
<comment type="caution">
    <text evidence="1">The sequence shown here is derived from an EMBL/GenBank/DDBJ whole genome shotgun (WGS) entry which is preliminary data.</text>
</comment>
<accession>A0ACC2PCW3</accession>
<dbReference type="Proteomes" id="UP001239111">
    <property type="component" value="Chromosome 2"/>
</dbReference>
<gene>
    <name evidence="1" type="ORF">QAD02_017065</name>
</gene>
<sequence>MSSVAFYPKTSTGTTILTRNSVRSCVSDARARIMGEADIYVKTGSSLTLTCVMSQEPHNLGTVNWYRGDTQITTSPLSENDVDTEPRIIVETGWSEALTSRLKINRIRSSDSGNYSCVPTAAERASVNLHVIN</sequence>
<keyword evidence="2" id="KW-1185">Reference proteome</keyword>
<evidence type="ECO:0000313" key="1">
    <source>
        <dbReference type="EMBL" id="KAJ8681278.1"/>
    </source>
</evidence>